<feature type="compositionally biased region" description="Basic and acidic residues" evidence="1">
    <location>
        <begin position="121"/>
        <end position="138"/>
    </location>
</feature>
<gene>
    <name evidence="2" type="ORF">SAMN05216429_10958</name>
</gene>
<protein>
    <submittedName>
        <fullName evidence="2">Uncharacterized protein</fullName>
    </submittedName>
</protein>
<name>A0A1I3W7S6_9GAMM</name>
<feature type="compositionally biased region" description="Polar residues" evidence="1">
    <location>
        <begin position="39"/>
        <end position="48"/>
    </location>
</feature>
<keyword evidence="3" id="KW-1185">Reference proteome</keyword>
<proteinExistence type="predicted"/>
<dbReference type="EMBL" id="FOSC01000009">
    <property type="protein sequence ID" value="SFK03243.1"/>
    <property type="molecule type" value="Genomic_DNA"/>
</dbReference>
<sequence>MDLKDFVRETLVQLSTGVQESIEEVRESGGYSNPAAVGSSKNSDNSHFGSMGEGQNVFLVDFDVAVTVDENSEVSGGGKLKVASVFSLGADAGSSSKSSSSNRVSFKIPLALPVDPVSRAEVTERKARQQERINESMRRLNQGLT</sequence>
<dbReference type="AlphaFoldDB" id="A0A1I3W7S6"/>
<reference evidence="2 3" key="1">
    <citation type="submission" date="2016-10" db="EMBL/GenBank/DDBJ databases">
        <authorList>
            <person name="de Groot N.N."/>
        </authorList>
    </citation>
    <scope>NUCLEOTIDE SEQUENCE [LARGE SCALE GENOMIC DNA]</scope>
    <source>
        <strain evidence="2 3">IBRC-M 10445</strain>
    </source>
</reference>
<accession>A0A1I3W7S6</accession>
<evidence type="ECO:0000256" key="1">
    <source>
        <dbReference type="SAM" id="MobiDB-lite"/>
    </source>
</evidence>
<feature type="region of interest" description="Disordered" evidence="1">
    <location>
        <begin position="23"/>
        <end position="50"/>
    </location>
</feature>
<dbReference type="Proteomes" id="UP000199445">
    <property type="component" value="Unassembled WGS sequence"/>
</dbReference>
<organism evidence="2 3">
    <name type="scientific">Marinobacter persicus</name>
    <dbReference type="NCBI Taxonomy" id="930118"/>
    <lineage>
        <taxon>Bacteria</taxon>
        <taxon>Pseudomonadati</taxon>
        <taxon>Pseudomonadota</taxon>
        <taxon>Gammaproteobacteria</taxon>
        <taxon>Pseudomonadales</taxon>
        <taxon>Marinobacteraceae</taxon>
        <taxon>Marinobacter</taxon>
    </lineage>
</organism>
<evidence type="ECO:0000313" key="2">
    <source>
        <dbReference type="EMBL" id="SFK03243.1"/>
    </source>
</evidence>
<feature type="region of interest" description="Disordered" evidence="1">
    <location>
        <begin position="120"/>
        <end position="145"/>
    </location>
</feature>
<evidence type="ECO:0000313" key="3">
    <source>
        <dbReference type="Proteomes" id="UP000199445"/>
    </source>
</evidence>